<evidence type="ECO:0000313" key="2">
    <source>
        <dbReference type="Proteomes" id="UP000033352"/>
    </source>
</evidence>
<dbReference type="RefSeq" id="WP_045285664.1">
    <property type="nucleotide sequence ID" value="NZ_JZYX01000022.1"/>
</dbReference>
<dbReference type="EMBL" id="JZYX01000022">
    <property type="protein sequence ID" value="KJN26743.1"/>
    <property type="molecule type" value="Genomic_DNA"/>
</dbReference>
<dbReference type="Proteomes" id="UP000033352">
    <property type="component" value="Unassembled WGS sequence"/>
</dbReference>
<organism evidence="1 2">
    <name type="scientific">Enterobacter sichuanensis</name>
    <dbReference type="NCBI Taxonomy" id="2071710"/>
    <lineage>
        <taxon>Bacteria</taxon>
        <taxon>Pseudomonadati</taxon>
        <taxon>Pseudomonadota</taxon>
        <taxon>Gammaproteobacteria</taxon>
        <taxon>Enterobacterales</taxon>
        <taxon>Enterobacteriaceae</taxon>
        <taxon>Enterobacter</taxon>
        <taxon>Enterobacter cloacae complex</taxon>
    </lineage>
</organism>
<gene>
    <name evidence="1" type="ORF">SS37_12000</name>
</gene>
<sequence>MVNSAFTPEPTSTGIRFGNRVIGYSVAVRQLDNGNYDKRIPDGLDLLACIMEAIESGWFTPGIESEIIIWRWMLVAVFITEEQAKNGTVEVANDSGGFDTAVIYSGQHGSISVYPAPERFALASHVEGLAIEKYGQELGQQMALRMYRDMLDTDAENGLRLSKMGREGFNLLHDSFIEQIQKEGMPDMPVMH</sequence>
<evidence type="ECO:0000313" key="1">
    <source>
        <dbReference type="EMBL" id="KJN26743.1"/>
    </source>
</evidence>
<proteinExistence type="predicted"/>
<dbReference type="OrthoDB" id="6434096at2"/>
<dbReference type="PATRIC" id="fig|1619248.3.peg.1606"/>
<accession>A0A0F1AYH1</accession>
<name>A0A0F1AYH1_9ENTR</name>
<comment type="caution">
    <text evidence="1">The sequence shown here is derived from an EMBL/GenBank/DDBJ whole genome shotgun (WGS) entry which is preliminary data.</text>
</comment>
<dbReference type="AlphaFoldDB" id="A0A0F1AYH1"/>
<reference evidence="1 2" key="1">
    <citation type="submission" date="2015-03" db="EMBL/GenBank/DDBJ databases">
        <authorList>
            <person name="McCorrison J."/>
            <person name="Sanka R."/>
            <person name="Adams M."/>
            <person name="Brinkac L."/>
            <person name="Nierman W."/>
            <person name="Sutton G."/>
            <person name="Nelson K."/>
            <person name="Kiedrowski L."/>
            <person name="Guerrero D."/>
            <person name="Bonomo R."/>
        </authorList>
    </citation>
    <scope>NUCLEOTIDE SEQUENCE [LARGE SCALE GENOMIC DNA]</scope>
    <source>
        <strain evidence="1 2">35699</strain>
    </source>
</reference>
<protein>
    <submittedName>
        <fullName evidence="1">Uncharacterized protein</fullName>
    </submittedName>
</protein>